<comment type="caution">
    <text evidence="1">The sequence shown here is derived from an EMBL/GenBank/DDBJ whole genome shotgun (WGS) entry which is preliminary data.</text>
</comment>
<proteinExistence type="predicted"/>
<name>A0ACB9P3P4_9MYRT</name>
<evidence type="ECO:0000313" key="2">
    <source>
        <dbReference type="Proteomes" id="UP001057402"/>
    </source>
</evidence>
<gene>
    <name evidence="1" type="ORF">MLD38_027758</name>
</gene>
<organism evidence="1 2">
    <name type="scientific">Melastoma candidum</name>
    <dbReference type="NCBI Taxonomy" id="119954"/>
    <lineage>
        <taxon>Eukaryota</taxon>
        <taxon>Viridiplantae</taxon>
        <taxon>Streptophyta</taxon>
        <taxon>Embryophyta</taxon>
        <taxon>Tracheophyta</taxon>
        <taxon>Spermatophyta</taxon>
        <taxon>Magnoliopsida</taxon>
        <taxon>eudicotyledons</taxon>
        <taxon>Gunneridae</taxon>
        <taxon>Pentapetalae</taxon>
        <taxon>rosids</taxon>
        <taxon>malvids</taxon>
        <taxon>Myrtales</taxon>
        <taxon>Melastomataceae</taxon>
        <taxon>Melastomatoideae</taxon>
        <taxon>Melastomateae</taxon>
        <taxon>Melastoma</taxon>
    </lineage>
</organism>
<dbReference type="Proteomes" id="UP001057402">
    <property type="component" value="Chromosome 7"/>
</dbReference>
<accession>A0ACB9P3P4</accession>
<protein>
    <submittedName>
        <fullName evidence="1">Uncharacterized protein</fullName>
    </submittedName>
</protein>
<keyword evidence="2" id="KW-1185">Reference proteome</keyword>
<dbReference type="EMBL" id="CM042886">
    <property type="protein sequence ID" value="KAI4343230.1"/>
    <property type="molecule type" value="Genomic_DNA"/>
</dbReference>
<reference evidence="2" key="1">
    <citation type="journal article" date="2023" name="Front. Plant Sci.">
        <title>Chromosomal-level genome assembly of Melastoma candidum provides insights into trichome evolution.</title>
        <authorList>
            <person name="Zhong Y."/>
            <person name="Wu W."/>
            <person name="Sun C."/>
            <person name="Zou P."/>
            <person name="Liu Y."/>
            <person name="Dai S."/>
            <person name="Zhou R."/>
        </authorList>
    </citation>
    <scope>NUCLEOTIDE SEQUENCE [LARGE SCALE GENOMIC DNA]</scope>
</reference>
<sequence>MVLSGDEEAKEELRFDNLSDTDAQQLLWTLVSSWCMKLGENCEGWFDRRRRGTVAGRPQGNCCYRDPLCFSNPEFSLKIVTSTAGGLDHLRMGTCAGREVC</sequence>
<evidence type="ECO:0000313" key="1">
    <source>
        <dbReference type="EMBL" id="KAI4343230.1"/>
    </source>
</evidence>